<dbReference type="RefSeq" id="WP_024660180.1">
    <property type="nucleotide sequence ID" value="NZ_CP047267.1"/>
</dbReference>
<protein>
    <submittedName>
        <fullName evidence="1">Uncharacterized protein</fullName>
    </submittedName>
</protein>
<name>A0AAJ4B1K8_PSESX</name>
<proteinExistence type="predicted"/>
<dbReference type="AlphaFoldDB" id="A0AAJ4B1K8"/>
<evidence type="ECO:0000313" key="1">
    <source>
        <dbReference type="EMBL" id="QHF08592.1"/>
    </source>
</evidence>
<dbReference type="Proteomes" id="UP000464688">
    <property type="component" value="Chromosome"/>
</dbReference>
<evidence type="ECO:0000313" key="2">
    <source>
        <dbReference type="Proteomes" id="UP000464688"/>
    </source>
</evidence>
<dbReference type="EMBL" id="CP047267">
    <property type="protein sequence ID" value="QHF08592.1"/>
    <property type="molecule type" value="Genomic_DNA"/>
</dbReference>
<organism evidence="1 2">
    <name type="scientific">Pseudomonas syringae UB303</name>
    <dbReference type="NCBI Taxonomy" id="1357287"/>
    <lineage>
        <taxon>Bacteria</taxon>
        <taxon>Pseudomonadati</taxon>
        <taxon>Pseudomonadota</taxon>
        <taxon>Gammaproteobacteria</taxon>
        <taxon>Pseudomonadales</taxon>
        <taxon>Pseudomonadaceae</taxon>
        <taxon>Pseudomonas</taxon>
        <taxon>Pseudomonas syringae</taxon>
    </lineage>
</organism>
<reference evidence="1 2" key="1">
    <citation type="journal article" date="2014" name="Genome Announc.">
        <title>Draft Genome Sequences of a Phylogenetically Diverse Suite of Pseudomonas syringae Strains from Multiple Source Populations.</title>
        <authorList>
            <person name="Baltrus D.A."/>
            <person name="Yourstone S."/>
            <person name="Lind A."/>
            <person name="Guilbaud C."/>
            <person name="Sands D.C."/>
            <person name="Jones C.D."/>
            <person name="Morris C.E."/>
            <person name="Dangl J.L."/>
        </authorList>
    </citation>
    <scope>NUCLEOTIDE SEQUENCE [LARGE SCALE GENOMIC DNA]</scope>
    <source>
        <strain evidence="1 2">UB303</strain>
    </source>
</reference>
<accession>A0AAJ4B1K8</accession>
<sequence length="241" mass="27867">MIKTSLGEYTVHLNGSENGYLKTVYLGNKQAGFHLINNPLSRQLCALQSMCHELTELYEDLLYTYTEWMNSKKESHPYVNAYERTKPLHRLLRNLYISALIGYAKCFTRSDQGRKYRLQEKQIKKHYSKEELTTHRDILRLRNAWVAHGGASENEDAHVLLIQNPENNHLFLTVGVNIKHLPDSASLEKIKDATLKLLQLCIMLRNEKYEELDKMIEAQPAVLIKGDLQYELHVNSVPTGD</sequence>
<gene>
    <name evidence="1" type="ORF">N026_14410</name>
</gene>